<dbReference type="PANTHER" id="PTHR21599:SF0">
    <property type="entry name" value="GLYCERATE KINASE"/>
    <property type="match status" value="1"/>
</dbReference>
<accession>A0A380BUN0</accession>
<evidence type="ECO:0000256" key="3">
    <source>
        <dbReference type="ARBA" id="ARBA00022777"/>
    </source>
</evidence>
<gene>
    <name evidence="6" type="primary">glxK_1</name>
    <name evidence="5" type="synonym">glxK</name>
    <name evidence="6" type="ORF">NCTC12413_00135</name>
    <name evidence="5" type="ORF">SAR03_15050</name>
</gene>
<keyword evidence="3 4" id="KW-0418">Kinase</keyword>
<keyword evidence="2 4" id="KW-0808">Transferase</keyword>
<dbReference type="Proteomes" id="UP000321598">
    <property type="component" value="Unassembled WGS sequence"/>
</dbReference>
<dbReference type="SUPFAM" id="SSF110738">
    <property type="entry name" value="Glycerate kinase I"/>
    <property type="match status" value="1"/>
</dbReference>
<dbReference type="Gene3D" id="3.90.1510.10">
    <property type="entry name" value="Glycerate kinase, domain 2"/>
    <property type="match status" value="1"/>
</dbReference>
<keyword evidence="8" id="KW-1185">Reference proteome</keyword>
<evidence type="ECO:0000256" key="2">
    <source>
        <dbReference type="ARBA" id="ARBA00022679"/>
    </source>
</evidence>
<evidence type="ECO:0000313" key="5">
    <source>
        <dbReference type="EMBL" id="GEQ00468.1"/>
    </source>
</evidence>
<evidence type="ECO:0000256" key="4">
    <source>
        <dbReference type="PIRNR" id="PIRNR006078"/>
    </source>
</evidence>
<dbReference type="Pfam" id="PF02595">
    <property type="entry name" value="Gly_kinase"/>
    <property type="match status" value="1"/>
</dbReference>
<dbReference type="Proteomes" id="UP000254956">
    <property type="component" value="Unassembled WGS sequence"/>
</dbReference>
<dbReference type="InterPro" id="IPR004381">
    <property type="entry name" value="Glycerate_kinase"/>
</dbReference>
<dbReference type="PANTHER" id="PTHR21599">
    <property type="entry name" value="GLYCERATE KINASE"/>
    <property type="match status" value="1"/>
</dbReference>
<dbReference type="OrthoDB" id="9774290at2"/>
<comment type="similarity">
    <text evidence="1 4">Belongs to the glycerate kinase type-1 family.</text>
</comment>
<dbReference type="Gene3D" id="3.40.50.10350">
    <property type="entry name" value="Glycerate kinase, domain 1"/>
    <property type="match status" value="1"/>
</dbReference>
<name>A0A380BUN0_9STAP</name>
<reference evidence="6 7" key="1">
    <citation type="submission" date="2018-06" db="EMBL/GenBank/DDBJ databases">
        <authorList>
            <consortium name="Pathogen Informatics"/>
            <person name="Doyle S."/>
        </authorList>
    </citation>
    <scope>NUCLEOTIDE SEQUENCE [LARGE SCALE GENOMIC DNA]</scope>
    <source>
        <strain evidence="6 7">NCTC12413</strain>
    </source>
</reference>
<dbReference type="InterPro" id="IPR018193">
    <property type="entry name" value="Glyc_kinase_flavodox-like_fold"/>
</dbReference>
<dbReference type="InterPro" id="IPR036129">
    <property type="entry name" value="Glycerate_kinase_sf"/>
</dbReference>
<protein>
    <submittedName>
        <fullName evidence="6">Glycerate kinase</fullName>
        <ecNumber evidence="6">2.7.1.31</ecNumber>
    </submittedName>
</protein>
<dbReference type="RefSeq" id="WP_103388322.1">
    <property type="nucleotide sequence ID" value="NZ_BKAV01000015.1"/>
</dbReference>
<proteinExistence type="inferred from homology"/>
<dbReference type="PIRSF" id="PIRSF006078">
    <property type="entry name" value="GlxK"/>
    <property type="match status" value="1"/>
</dbReference>
<dbReference type="NCBIfam" id="TIGR00045">
    <property type="entry name" value="glycerate kinase"/>
    <property type="match status" value="1"/>
</dbReference>
<dbReference type="GO" id="GO:0031388">
    <property type="term" value="P:organic acid phosphorylation"/>
    <property type="evidence" value="ECO:0007669"/>
    <property type="project" value="UniProtKB-UniRule"/>
</dbReference>
<evidence type="ECO:0000313" key="7">
    <source>
        <dbReference type="Proteomes" id="UP000254956"/>
    </source>
</evidence>
<organism evidence="6 7">
    <name type="scientific">Staphylococcus arlettae</name>
    <dbReference type="NCBI Taxonomy" id="29378"/>
    <lineage>
        <taxon>Bacteria</taxon>
        <taxon>Bacillati</taxon>
        <taxon>Bacillota</taxon>
        <taxon>Bacilli</taxon>
        <taxon>Bacillales</taxon>
        <taxon>Staphylococcaceae</taxon>
        <taxon>Staphylococcus</taxon>
    </lineage>
</organism>
<dbReference type="InterPro" id="IPR018197">
    <property type="entry name" value="Glycerate_kinase_RE-like"/>
</dbReference>
<reference evidence="5 8" key="2">
    <citation type="submission" date="2019-07" db="EMBL/GenBank/DDBJ databases">
        <title>Whole genome shotgun sequence of Staphylococcus arlettae NBRC 109765.</title>
        <authorList>
            <person name="Hosoyama A."/>
            <person name="Uohara A."/>
            <person name="Ohji S."/>
            <person name="Ichikawa N."/>
        </authorList>
    </citation>
    <scope>NUCLEOTIDE SEQUENCE [LARGE SCALE GENOMIC DNA]</scope>
    <source>
        <strain evidence="5 8">NBRC 109765</strain>
    </source>
</reference>
<dbReference type="GO" id="GO:0008887">
    <property type="term" value="F:glycerate kinase activity"/>
    <property type="evidence" value="ECO:0007669"/>
    <property type="project" value="UniProtKB-UniRule"/>
</dbReference>
<evidence type="ECO:0000313" key="8">
    <source>
        <dbReference type="Proteomes" id="UP000321598"/>
    </source>
</evidence>
<evidence type="ECO:0000256" key="1">
    <source>
        <dbReference type="ARBA" id="ARBA00006284"/>
    </source>
</evidence>
<sequence>MNILIAPDSFKGSLSALKVANAIETGINKVDSSINTLTLPLADGGEGTMEAIIAATQGQKFTVNTVDALGRDISAAYGVTGNKKTAIVELATASGIDLIDHQELNPAVTSTYGTGILIKDAIQRGIREITICLGGSATNDGGTGLLKALGFNFKDEFGTVLDEGGLSLKNLHEIDDSEILTELADCQFNIACDVTNPFIGNHGASAVFGPQKGATPALVQALDQALEHFADILQQKYAISIHNVSGAGAAGGAAGGLYGCLNAQICSGFDVIAQTLNLNELLSTKHIDLILTGEGQLDAQTDNGKVISGISRYANRYHIPTIALVGGIQNISHTLYDNRVISVFSIVNRPMSLSQSMESAADLITKQTEQIMRLYLSKS</sequence>
<dbReference type="EC" id="2.7.1.31" evidence="6"/>
<dbReference type="AlphaFoldDB" id="A0A380BUN0"/>
<evidence type="ECO:0000313" key="6">
    <source>
        <dbReference type="EMBL" id="SUJ07338.1"/>
    </source>
</evidence>
<dbReference type="EMBL" id="UGZE01000001">
    <property type="protein sequence ID" value="SUJ07338.1"/>
    <property type="molecule type" value="Genomic_DNA"/>
</dbReference>
<dbReference type="EMBL" id="BKAV01000015">
    <property type="protein sequence ID" value="GEQ00468.1"/>
    <property type="molecule type" value="Genomic_DNA"/>
</dbReference>